<dbReference type="Proteomes" id="UP001154329">
    <property type="component" value="Chromosome 2"/>
</dbReference>
<evidence type="ECO:0000256" key="1">
    <source>
        <dbReference type="ARBA" id="ARBA00004173"/>
    </source>
</evidence>
<dbReference type="PANTHER" id="PTHR11727:SF13">
    <property type="entry name" value="DIMETHYLADENOSINE TRANSFERASE 2, MITOCHONDRIAL"/>
    <property type="match status" value="1"/>
</dbReference>
<feature type="binding site" evidence="11">
    <location>
        <position position="55"/>
    </location>
    <ligand>
        <name>S-adenosyl-L-methionine</name>
        <dbReference type="ChEBI" id="CHEBI:59789"/>
    </ligand>
</feature>
<keyword evidence="14" id="KW-1185">Reference proteome</keyword>
<keyword evidence="2 12" id="KW-0698">rRNA processing</keyword>
<dbReference type="GO" id="GO:0034246">
    <property type="term" value="F:mitochondrial transcription factor activity"/>
    <property type="evidence" value="ECO:0007669"/>
    <property type="project" value="TreeGrafter"/>
</dbReference>
<keyword evidence="7" id="KW-0809">Transit peptide</keyword>
<dbReference type="GO" id="GO:0003723">
    <property type="term" value="F:RNA binding"/>
    <property type="evidence" value="ECO:0007669"/>
    <property type="project" value="UniProtKB-UniRule"/>
</dbReference>
<dbReference type="AlphaFoldDB" id="A0A9P0J2Y8"/>
<gene>
    <name evidence="13" type="ORF">APHIGO_LOCUS4835</name>
</gene>
<evidence type="ECO:0000256" key="9">
    <source>
        <dbReference type="ARBA" id="ARBA00023128"/>
    </source>
</evidence>
<evidence type="ECO:0000256" key="8">
    <source>
        <dbReference type="ARBA" id="ARBA00023015"/>
    </source>
</evidence>
<feature type="binding site" evidence="11">
    <location>
        <position position="109"/>
    </location>
    <ligand>
        <name>S-adenosyl-L-methionine</name>
        <dbReference type="ChEBI" id="CHEBI:59789"/>
    </ligand>
</feature>
<keyword evidence="8" id="KW-0805">Transcription regulation</keyword>
<dbReference type="GO" id="GO:0000179">
    <property type="term" value="F:rRNA (adenine-N6,N6-)-dimethyltransferase activity"/>
    <property type="evidence" value="ECO:0007669"/>
    <property type="project" value="UniProtKB-UniRule"/>
</dbReference>
<accession>A0A9P0J2Y8</accession>
<dbReference type="PIRSF" id="PIRSF027833">
    <property type="entry name" value="MtTFB2"/>
    <property type="match status" value="1"/>
</dbReference>
<keyword evidence="9" id="KW-0496">Mitochondrion</keyword>
<dbReference type="Gene3D" id="3.40.50.150">
    <property type="entry name" value="Vaccinia Virus protein VP39"/>
    <property type="match status" value="1"/>
</dbReference>
<dbReference type="GO" id="GO:0006391">
    <property type="term" value="P:transcription initiation at mitochondrial promoter"/>
    <property type="evidence" value="ECO:0007669"/>
    <property type="project" value="TreeGrafter"/>
</dbReference>
<dbReference type="InterPro" id="IPR001737">
    <property type="entry name" value="KsgA/Erm"/>
</dbReference>
<reference evidence="13" key="1">
    <citation type="submission" date="2022-02" db="EMBL/GenBank/DDBJ databases">
        <authorList>
            <person name="King R."/>
        </authorList>
    </citation>
    <scope>NUCLEOTIDE SEQUENCE</scope>
</reference>
<dbReference type="Pfam" id="PF00398">
    <property type="entry name" value="RrnaAD"/>
    <property type="match status" value="1"/>
</dbReference>
<dbReference type="GO" id="GO:0005759">
    <property type="term" value="C:mitochondrial matrix"/>
    <property type="evidence" value="ECO:0007669"/>
    <property type="project" value="TreeGrafter"/>
</dbReference>
<sequence length="417" mass="48897">MILKNNVWMLSRSFFKWTWRKRRYCSATANSLKEPNVIETLSSFKKFKYPESMFVSCNDVAKDISDTISVHLTKKYGNKQIEIIEANPGPCLITQNLLNKTNYNICVYESSYNVFKKFLMAVHSIHGDRIKINPGNFLLLWKFGYQDRLDRGDRVSKFLSSAGIPQQPWNQENPSFKIIALLPNKKFLNYLIYSFIFQTGLMVYGRPEFYFLLSPSVFKRYSCEPIIDKMYYKTQTILFQTIFDIELIKTYPRKAFYPPHISKSASKNVRFKELKEADDKYMILAKVVGRRDILNNEGLTEDLLKPYWYFVKHHTLSRKNFVIPMLEQWIPGCGPHFIAQGYTIFTQFGDLTPPQILRLFLKFISLPEYNDSPFLNSMESRIAKLLPSLQITSEDSIIEQSERNSSIDIEEFNNKDN</sequence>
<comment type="caution">
    <text evidence="11">Lacks conserved residue(s) required for the propagation of feature annotation.</text>
</comment>
<dbReference type="EMBL" id="OU899035">
    <property type="protein sequence ID" value="CAH1722567.1"/>
    <property type="molecule type" value="Genomic_DNA"/>
</dbReference>
<evidence type="ECO:0000256" key="4">
    <source>
        <dbReference type="ARBA" id="ARBA00022679"/>
    </source>
</evidence>
<dbReference type="PROSITE" id="PS51689">
    <property type="entry name" value="SAM_RNA_A_N6_MT"/>
    <property type="match status" value="1"/>
</dbReference>
<evidence type="ECO:0000256" key="10">
    <source>
        <dbReference type="ARBA" id="ARBA00023163"/>
    </source>
</evidence>
<organism evidence="13 14">
    <name type="scientific">Aphis gossypii</name>
    <name type="common">Cotton aphid</name>
    <dbReference type="NCBI Taxonomy" id="80765"/>
    <lineage>
        <taxon>Eukaryota</taxon>
        <taxon>Metazoa</taxon>
        <taxon>Ecdysozoa</taxon>
        <taxon>Arthropoda</taxon>
        <taxon>Hexapoda</taxon>
        <taxon>Insecta</taxon>
        <taxon>Pterygota</taxon>
        <taxon>Neoptera</taxon>
        <taxon>Paraneoptera</taxon>
        <taxon>Hemiptera</taxon>
        <taxon>Sternorrhyncha</taxon>
        <taxon>Aphidomorpha</taxon>
        <taxon>Aphidoidea</taxon>
        <taxon>Aphididae</taxon>
        <taxon>Aphidini</taxon>
        <taxon>Aphis</taxon>
        <taxon>Aphis</taxon>
    </lineage>
</organism>
<evidence type="ECO:0000313" key="13">
    <source>
        <dbReference type="EMBL" id="CAH1722567.1"/>
    </source>
</evidence>
<evidence type="ECO:0000256" key="5">
    <source>
        <dbReference type="ARBA" id="ARBA00022691"/>
    </source>
</evidence>
<dbReference type="SUPFAM" id="SSF53335">
    <property type="entry name" value="S-adenosyl-L-methionine-dependent methyltransferases"/>
    <property type="match status" value="1"/>
</dbReference>
<keyword evidence="5 11" id="KW-0949">S-adenosyl-L-methionine</keyword>
<evidence type="ECO:0000256" key="3">
    <source>
        <dbReference type="ARBA" id="ARBA00022603"/>
    </source>
</evidence>
<evidence type="ECO:0000256" key="12">
    <source>
        <dbReference type="RuleBase" id="RU362106"/>
    </source>
</evidence>
<keyword evidence="3 11" id="KW-0489">Methyltransferase</keyword>
<dbReference type="OrthoDB" id="9895503at2759"/>
<proteinExistence type="inferred from homology"/>
<comment type="similarity">
    <text evidence="11 12">Belongs to the class I-like SAM-binding methyltransferase superfamily. rRNA adenine N(6)-methyltransferase family.</text>
</comment>
<evidence type="ECO:0000256" key="7">
    <source>
        <dbReference type="ARBA" id="ARBA00022946"/>
    </source>
</evidence>
<keyword evidence="6 11" id="KW-0694">RNA-binding</keyword>
<dbReference type="InterPro" id="IPR029063">
    <property type="entry name" value="SAM-dependent_MTases_sf"/>
</dbReference>
<name>A0A9P0J2Y8_APHGO</name>
<reference evidence="13" key="2">
    <citation type="submission" date="2022-10" db="EMBL/GenBank/DDBJ databases">
        <authorList>
            <consortium name="ENA_rothamsted_submissions"/>
            <consortium name="culmorum"/>
            <person name="King R."/>
        </authorList>
    </citation>
    <scope>NUCLEOTIDE SEQUENCE</scope>
</reference>
<keyword evidence="10" id="KW-0804">Transcription</keyword>
<evidence type="ECO:0000256" key="2">
    <source>
        <dbReference type="ARBA" id="ARBA00022552"/>
    </source>
</evidence>
<evidence type="ECO:0000313" key="14">
    <source>
        <dbReference type="Proteomes" id="UP001154329"/>
    </source>
</evidence>
<comment type="subcellular location">
    <subcellularLocation>
        <location evidence="1">Mitochondrion</location>
    </subcellularLocation>
</comment>
<evidence type="ECO:0000256" key="6">
    <source>
        <dbReference type="ARBA" id="ARBA00022884"/>
    </source>
</evidence>
<keyword evidence="4 11" id="KW-0808">Transferase</keyword>
<dbReference type="EC" id="2.1.1.-" evidence="12"/>
<evidence type="ECO:0000256" key="11">
    <source>
        <dbReference type="PROSITE-ProRule" id="PRU01026"/>
    </source>
</evidence>
<dbReference type="PANTHER" id="PTHR11727">
    <property type="entry name" value="DIMETHYLADENOSINE TRANSFERASE"/>
    <property type="match status" value="1"/>
</dbReference>
<protein>
    <recommendedName>
        <fullName evidence="12">rRNA adenine N(6)-methyltransferase</fullName>
        <ecNumber evidence="12">2.1.1.-</ecNumber>
    </recommendedName>
</protein>